<evidence type="ECO:0000259" key="4">
    <source>
        <dbReference type="PROSITE" id="PS51077"/>
    </source>
</evidence>
<dbReference type="Pfam" id="PF01614">
    <property type="entry name" value="IclR_C"/>
    <property type="match status" value="1"/>
</dbReference>
<dbReference type="Gene3D" id="3.30.450.40">
    <property type="match status" value="2"/>
</dbReference>
<protein>
    <submittedName>
        <fullName evidence="6">Transcriptional regulator, IclR family</fullName>
    </submittedName>
</protein>
<evidence type="ECO:0000256" key="3">
    <source>
        <dbReference type="ARBA" id="ARBA00023163"/>
    </source>
</evidence>
<dbReference type="STRING" id="573024.SAMN05216208_1247"/>
<dbReference type="SUPFAM" id="SSF55781">
    <property type="entry name" value="GAF domain-like"/>
    <property type="match status" value="1"/>
</dbReference>
<gene>
    <name evidence="6" type="ORF">SAMN05421666_0889</name>
</gene>
<dbReference type="PROSITE" id="PS51077">
    <property type="entry name" value="HTH_ICLR"/>
    <property type="match status" value="1"/>
</dbReference>
<feature type="domain" description="IclR-ED" evidence="5">
    <location>
        <begin position="76"/>
        <end position="236"/>
    </location>
</feature>
<dbReference type="Gene3D" id="1.10.10.10">
    <property type="entry name" value="Winged helix-like DNA-binding domain superfamily/Winged helix DNA-binding domain"/>
    <property type="match status" value="1"/>
</dbReference>
<dbReference type="SMART" id="SM00346">
    <property type="entry name" value="HTH_ICLR"/>
    <property type="match status" value="1"/>
</dbReference>
<dbReference type="RefSeq" id="WP_076533382.1">
    <property type="nucleotide sequence ID" value="NZ_FOAC01000001.1"/>
</dbReference>
<dbReference type="AlphaFoldDB" id="A0A1N7FAT6"/>
<accession>A0A1N7FAT6</accession>
<dbReference type="PANTHER" id="PTHR30136:SF39">
    <property type="entry name" value="TRANSCRIPTIONAL REGULATORY PROTEIN"/>
    <property type="match status" value="1"/>
</dbReference>
<dbReference type="InterPro" id="IPR014757">
    <property type="entry name" value="Tscrpt_reg_IclR_C"/>
</dbReference>
<keyword evidence="1" id="KW-0805">Transcription regulation</keyword>
<evidence type="ECO:0000313" key="6">
    <source>
        <dbReference type="EMBL" id="SIR97461.1"/>
    </source>
</evidence>
<evidence type="ECO:0000256" key="2">
    <source>
        <dbReference type="ARBA" id="ARBA00023125"/>
    </source>
</evidence>
<dbReference type="InterPro" id="IPR036388">
    <property type="entry name" value="WH-like_DNA-bd_sf"/>
</dbReference>
<dbReference type="InterPro" id="IPR029016">
    <property type="entry name" value="GAF-like_dom_sf"/>
</dbReference>
<dbReference type="SUPFAM" id="SSF46785">
    <property type="entry name" value="Winged helix' DNA-binding domain"/>
    <property type="match status" value="1"/>
</dbReference>
<dbReference type="PANTHER" id="PTHR30136">
    <property type="entry name" value="HELIX-TURN-HELIX TRANSCRIPTIONAL REGULATOR, ICLR FAMILY"/>
    <property type="match status" value="1"/>
</dbReference>
<keyword evidence="2" id="KW-0238">DNA-binding</keyword>
<dbReference type="OrthoDB" id="9807558at2"/>
<name>A0A1N7FAT6_9RHOB</name>
<dbReference type="EMBL" id="FTNV01000001">
    <property type="protein sequence ID" value="SIR97461.1"/>
    <property type="molecule type" value="Genomic_DNA"/>
</dbReference>
<dbReference type="Pfam" id="PF09339">
    <property type="entry name" value="HTH_IclR"/>
    <property type="match status" value="1"/>
</dbReference>
<keyword evidence="7" id="KW-1185">Reference proteome</keyword>
<dbReference type="GO" id="GO:0003677">
    <property type="term" value="F:DNA binding"/>
    <property type="evidence" value="ECO:0007669"/>
    <property type="project" value="UniProtKB-KW"/>
</dbReference>
<dbReference type="Proteomes" id="UP000186019">
    <property type="component" value="Unassembled WGS sequence"/>
</dbReference>
<dbReference type="InterPro" id="IPR005471">
    <property type="entry name" value="Tscrpt_reg_IclR_N"/>
</dbReference>
<evidence type="ECO:0000313" key="7">
    <source>
        <dbReference type="Proteomes" id="UP000186019"/>
    </source>
</evidence>
<dbReference type="PROSITE" id="PS51078">
    <property type="entry name" value="ICLR_ED"/>
    <property type="match status" value="1"/>
</dbReference>
<dbReference type="InterPro" id="IPR036390">
    <property type="entry name" value="WH_DNA-bd_sf"/>
</dbReference>
<organism evidence="6 7">
    <name type="scientific">Roseovarius nanhaiticus</name>
    <dbReference type="NCBI Taxonomy" id="573024"/>
    <lineage>
        <taxon>Bacteria</taxon>
        <taxon>Pseudomonadati</taxon>
        <taxon>Pseudomonadota</taxon>
        <taxon>Alphaproteobacteria</taxon>
        <taxon>Rhodobacterales</taxon>
        <taxon>Roseobacteraceae</taxon>
        <taxon>Roseovarius</taxon>
    </lineage>
</organism>
<dbReference type="InterPro" id="IPR050707">
    <property type="entry name" value="HTH_MetabolicPath_Reg"/>
</dbReference>
<proteinExistence type="predicted"/>
<keyword evidence="3" id="KW-0804">Transcription</keyword>
<sequence>MAKSPDTEGVERPVAAAERSLRILDAFAAEHRPLTLSDLADATGLFKSVILRYMISFEKLSYVRKLADGRYQLSVKAFQLGRAFENSLDQRELIEATMTQLRDSTGESVFLYVREGDNRMCLMGVDSPQSLRVSRKVGVHIPMDTTSISQVLRDFADGAPRGVAQAADLARYSVGAYDPLTSSISAPVFDRNGTLVGAIAVSGPIGRFDAESPENLAHIATMVQRLSSMLGFSDGA</sequence>
<evidence type="ECO:0000259" key="5">
    <source>
        <dbReference type="PROSITE" id="PS51078"/>
    </source>
</evidence>
<reference evidence="6 7" key="1">
    <citation type="submission" date="2017-01" db="EMBL/GenBank/DDBJ databases">
        <authorList>
            <person name="Mah S.A."/>
            <person name="Swanson W.J."/>
            <person name="Moy G.W."/>
            <person name="Vacquier V.D."/>
        </authorList>
    </citation>
    <scope>NUCLEOTIDE SEQUENCE [LARGE SCALE GENOMIC DNA]</scope>
    <source>
        <strain evidence="6 7">DSM 29590</strain>
    </source>
</reference>
<feature type="domain" description="HTH iclR-type" evidence="4">
    <location>
        <begin position="14"/>
        <end position="75"/>
    </location>
</feature>
<dbReference type="GO" id="GO:0003700">
    <property type="term" value="F:DNA-binding transcription factor activity"/>
    <property type="evidence" value="ECO:0007669"/>
    <property type="project" value="TreeGrafter"/>
</dbReference>
<evidence type="ECO:0000256" key="1">
    <source>
        <dbReference type="ARBA" id="ARBA00023015"/>
    </source>
</evidence>
<dbReference type="GO" id="GO:0045892">
    <property type="term" value="P:negative regulation of DNA-templated transcription"/>
    <property type="evidence" value="ECO:0007669"/>
    <property type="project" value="TreeGrafter"/>
</dbReference>